<dbReference type="InterPro" id="IPR027417">
    <property type="entry name" value="P-loop_NTPase"/>
</dbReference>
<dbReference type="GO" id="GO:0004140">
    <property type="term" value="F:dephospho-CoA kinase activity"/>
    <property type="evidence" value="ECO:0007669"/>
    <property type="project" value="InterPro"/>
</dbReference>
<evidence type="ECO:0008006" key="4">
    <source>
        <dbReference type="Google" id="ProtNLM"/>
    </source>
</evidence>
<evidence type="ECO:0000313" key="3">
    <source>
        <dbReference type="EMBL" id="CAE0473650.1"/>
    </source>
</evidence>
<dbReference type="GO" id="GO:0005524">
    <property type="term" value="F:ATP binding"/>
    <property type="evidence" value="ECO:0007669"/>
    <property type="project" value="UniProtKB-KW"/>
</dbReference>
<evidence type="ECO:0000256" key="1">
    <source>
        <dbReference type="ARBA" id="ARBA00022741"/>
    </source>
</evidence>
<dbReference type="NCBIfam" id="TIGR00152">
    <property type="entry name" value="dephospho-CoA kinase"/>
    <property type="match status" value="1"/>
</dbReference>
<dbReference type="Pfam" id="PF01121">
    <property type="entry name" value="CoaE"/>
    <property type="match status" value="1"/>
</dbReference>
<dbReference type="PANTHER" id="PTHR10695:SF46">
    <property type="entry name" value="BIFUNCTIONAL COENZYME A SYNTHASE-RELATED"/>
    <property type="match status" value="1"/>
</dbReference>
<dbReference type="GO" id="GO:0015937">
    <property type="term" value="P:coenzyme A biosynthetic process"/>
    <property type="evidence" value="ECO:0007669"/>
    <property type="project" value="InterPro"/>
</dbReference>
<protein>
    <recommendedName>
        <fullName evidence="4">Dephospho-CoA kinase</fullName>
    </recommendedName>
</protein>
<dbReference type="PROSITE" id="PS51219">
    <property type="entry name" value="DPCK"/>
    <property type="match status" value="1"/>
</dbReference>
<reference evidence="3" key="1">
    <citation type="submission" date="2021-01" db="EMBL/GenBank/DDBJ databases">
        <authorList>
            <person name="Corre E."/>
            <person name="Pelletier E."/>
            <person name="Niang G."/>
            <person name="Scheremetjew M."/>
            <person name="Finn R."/>
            <person name="Kale V."/>
            <person name="Holt S."/>
            <person name="Cochrane G."/>
            <person name="Meng A."/>
            <person name="Brown T."/>
            <person name="Cohen L."/>
        </authorList>
    </citation>
    <scope>NUCLEOTIDE SEQUENCE</scope>
    <source>
        <strain evidence="3">MM31A-1</strain>
    </source>
</reference>
<accession>A0A7S3VDA6</accession>
<dbReference type="AlphaFoldDB" id="A0A7S3VDA6"/>
<evidence type="ECO:0000256" key="2">
    <source>
        <dbReference type="ARBA" id="ARBA00022840"/>
    </source>
</evidence>
<dbReference type="PANTHER" id="PTHR10695">
    <property type="entry name" value="DEPHOSPHO-COA KINASE-RELATED"/>
    <property type="match status" value="1"/>
</dbReference>
<dbReference type="HAMAP" id="MF_00376">
    <property type="entry name" value="Dephospho_CoA_kinase"/>
    <property type="match status" value="1"/>
</dbReference>
<gene>
    <name evidence="3" type="ORF">CDEB00056_LOCUS18503</name>
</gene>
<keyword evidence="1" id="KW-0547">Nucleotide-binding</keyword>
<proteinExistence type="inferred from homology"/>
<name>A0A7S3VDA6_9STRA</name>
<sequence>MDGTEEDFSSLSILGICGSIGTGKSYASSLLTSKVNENDSNSNANDISGKMFAYHIDTDSLAHGVYAPGSQAIGEIEKEFGSGVVVNGTVDRKSLGAIVFGEDKSKMASLERIVWPHVKNLLLSRLKEIQNSHKDGSQGIVVVEAAVLLDADWDINGLFDGIWIIRSSSETSAQRLVEKRGMSRQDALQRMEAQLTRRGIGNCEDELKDGTVTAVIDNDHDGEDNDGPDLWEKMRLCLLDPTCWKESRCPPITEVETSPNGNDDA</sequence>
<dbReference type="Gene3D" id="3.40.50.300">
    <property type="entry name" value="P-loop containing nucleotide triphosphate hydrolases"/>
    <property type="match status" value="1"/>
</dbReference>
<dbReference type="SUPFAM" id="SSF52540">
    <property type="entry name" value="P-loop containing nucleoside triphosphate hydrolases"/>
    <property type="match status" value="1"/>
</dbReference>
<dbReference type="InterPro" id="IPR001977">
    <property type="entry name" value="Depp_CoAkinase"/>
</dbReference>
<organism evidence="3">
    <name type="scientific">Chaetoceros debilis</name>
    <dbReference type="NCBI Taxonomy" id="122233"/>
    <lineage>
        <taxon>Eukaryota</taxon>
        <taxon>Sar</taxon>
        <taxon>Stramenopiles</taxon>
        <taxon>Ochrophyta</taxon>
        <taxon>Bacillariophyta</taxon>
        <taxon>Coscinodiscophyceae</taxon>
        <taxon>Chaetocerotophycidae</taxon>
        <taxon>Chaetocerotales</taxon>
        <taxon>Chaetocerotaceae</taxon>
        <taxon>Chaetoceros</taxon>
    </lineage>
</organism>
<dbReference type="CDD" id="cd02022">
    <property type="entry name" value="DPCK"/>
    <property type="match status" value="1"/>
</dbReference>
<dbReference type="EMBL" id="HBIO01024077">
    <property type="protein sequence ID" value="CAE0473650.1"/>
    <property type="molecule type" value="Transcribed_RNA"/>
</dbReference>
<keyword evidence="2" id="KW-0067">ATP-binding</keyword>